<evidence type="ECO:0000313" key="1">
    <source>
        <dbReference type="EMBL" id="CAG6743938.1"/>
    </source>
</evidence>
<organism evidence="1">
    <name type="scientific">Cacopsylla melanoneura</name>
    <dbReference type="NCBI Taxonomy" id="428564"/>
    <lineage>
        <taxon>Eukaryota</taxon>
        <taxon>Metazoa</taxon>
        <taxon>Ecdysozoa</taxon>
        <taxon>Arthropoda</taxon>
        <taxon>Hexapoda</taxon>
        <taxon>Insecta</taxon>
        <taxon>Pterygota</taxon>
        <taxon>Neoptera</taxon>
        <taxon>Paraneoptera</taxon>
        <taxon>Hemiptera</taxon>
        <taxon>Sternorrhyncha</taxon>
        <taxon>Psylloidea</taxon>
        <taxon>Psyllidae</taxon>
        <taxon>Psyllinae</taxon>
        <taxon>Cacopsylla</taxon>
    </lineage>
</organism>
<proteinExistence type="predicted"/>
<dbReference type="EMBL" id="HBUF01456696">
    <property type="protein sequence ID" value="CAG6743938.1"/>
    <property type="molecule type" value="Transcribed_RNA"/>
</dbReference>
<sequence>MQDEIIGKVKRAFSFSILNGEFSTILVKLKKIQNGKPAFHFLGFKKMEIGFHFHWENYFSGNEWKNLRILTSRIIHQKKGEHLVLGQFLADYITFLLFV</sequence>
<reference evidence="1" key="1">
    <citation type="submission" date="2021-05" db="EMBL/GenBank/DDBJ databases">
        <authorList>
            <person name="Alioto T."/>
            <person name="Alioto T."/>
            <person name="Gomez Garrido J."/>
        </authorList>
    </citation>
    <scope>NUCLEOTIDE SEQUENCE</scope>
</reference>
<dbReference type="AlphaFoldDB" id="A0A8D9E7T6"/>
<accession>A0A8D9E7T6</accession>
<protein>
    <submittedName>
        <fullName evidence="1">Uncharacterized protein</fullName>
    </submittedName>
</protein>
<name>A0A8D9E7T6_9HEMI</name>